<dbReference type="InterPro" id="IPR036388">
    <property type="entry name" value="WH-like_DNA-bd_sf"/>
</dbReference>
<evidence type="ECO:0000313" key="8">
    <source>
        <dbReference type="Proteomes" id="UP001165267"/>
    </source>
</evidence>
<dbReference type="Proteomes" id="UP001165267">
    <property type="component" value="Unassembled WGS sequence"/>
</dbReference>
<evidence type="ECO:0000313" key="7">
    <source>
        <dbReference type="EMBL" id="MCR2747362.1"/>
    </source>
</evidence>
<sequence length="218" mass="24214">MKNQKILVLEDHPLISMVIEDVCKDMAPHAVLSVVTSLAQAREHLFNKPDLIIFDLTLTDSKGEATINWLDSMFPKVCGLIYTGFVSEEIKARAVQLNYAIIDKACSQSVLAHEIEAALFKSGILDRSLSEAAPANEHQSSIVAYPGAKPLTWRQVEIMRMTAEGLSAKMVAQRIGLSPETVRGHIREIFKRLEVSNKAQAVNVFLKAERSVKMKLND</sequence>
<name>A0ABT1XM71_9BURK</name>
<dbReference type="EMBL" id="JANKHG010000018">
    <property type="protein sequence ID" value="MCR2747362.1"/>
    <property type="molecule type" value="Genomic_DNA"/>
</dbReference>
<dbReference type="PROSITE" id="PS50043">
    <property type="entry name" value="HTH_LUXR_2"/>
    <property type="match status" value="1"/>
</dbReference>
<dbReference type="SUPFAM" id="SSF46894">
    <property type="entry name" value="C-terminal effector domain of the bipartite response regulators"/>
    <property type="match status" value="1"/>
</dbReference>
<evidence type="ECO:0000259" key="6">
    <source>
        <dbReference type="PROSITE" id="PS50110"/>
    </source>
</evidence>
<keyword evidence="8" id="KW-1185">Reference proteome</keyword>
<dbReference type="InterPro" id="IPR001789">
    <property type="entry name" value="Sig_transdc_resp-reg_receiver"/>
</dbReference>
<dbReference type="InterPro" id="IPR011006">
    <property type="entry name" value="CheY-like_superfamily"/>
</dbReference>
<dbReference type="Gene3D" id="3.40.50.2300">
    <property type="match status" value="1"/>
</dbReference>
<dbReference type="PANTHER" id="PTHR44688:SF16">
    <property type="entry name" value="DNA-BINDING TRANSCRIPTIONAL ACTIVATOR DEVR_DOSR"/>
    <property type="match status" value="1"/>
</dbReference>
<feature type="domain" description="HTH luxR-type" evidence="5">
    <location>
        <begin position="144"/>
        <end position="209"/>
    </location>
</feature>
<organism evidence="7 8">
    <name type="scientific">Limnobacter parvus</name>
    <dbReference type="NCBI Taxonomy" id="2939690"/>
    <lineage>
        <taxon>Bacteria</taxon>
        <taxon>Pseudomonadati</taxon>
        <taxon>Pseudomonadota</taxon>
        <taxon>Betaproteobacteria</taxon>
        <taxon>Burkholderiales</taxon>
        <taxon>Burkholderiaceae</taxon>
        <taxon>Limnobacter</taxon>
    </lineage>
</organism>
<feature type="domain" description="Response regulatory" evidence="6">
    <location>
        <begin position="5"/>
        <end position="119"/>
    </location>
</feature>
<dbReference type="CDD" id="cd06170">
    <property type="entry name" value="LuxR_C_like"/>
    <property type="match status" value="1"/>
</dbReference>
<dbReference type="InterPro" id="IPR000792">
    <property type="entry name" value="Tscrpt_reg_LuxR_C"/>
</dbReference>
<dbReference type="SUPFAM" id="SSF52172">
    <property type="entry name" value="CheY-like"/>
    <property type="match status" value="1"/>
</dbReference>
<keyword evidence="1" id="KW-0805">Transcription regulation</keyword>
<dbReference type="Pfam" id="PF00196">
    <property type="entry name" value="GerE"/>
    <property type="match status" value="1"/>
</dbReference>
<dbReference type="SMART" id="SM00421">
    <property type="entry name" value="HTH_LUXR"/>
    <property type="match status" value="1"/>
</dbReference>
<protein>
    <submittedName>
        <fullName evidence="7">Response regulator transcription factor</fullName>
    </submittedName>
</protein>
<evidence type="ECO:0000256" key="3">
    <source>
        <dbReference type="ARBA" id="ARBA00023163"/>
    </source>
</evidence>
<evidence type="ECO:0000259" key="5">
    <source>
        <dbReference type="PROSITE" id="PS50043"/>
    </source>
</evidence>
<keyword evidence="3" id="KW-0804">Transcription</keyword>
<keyword evidence="4" id="KW-0597">Phosphoprotein</keyword>
<proteinExistence type="predicted"/>
<dbReference type="PROSITE" id="PS50110">
    <property type="entry name" value="RESPONSE_REGULATORY"/>
    <property type="match status" value="1"/>
</dbReference>
<reference evidence="7" key="1">
    <citation type="submission" date="2022-07" db="EMBL/GenBank/DDBJ databases">
        <authorList>
            <person name="Xamxidin M."/>
        </authorList>
    </citation>
    <scope>NUCLEOTIDE SEQUENCE</scope>
    <source>
        <strain evidence="7">YS8-69</strain>
    </source>
</reference>
<dbReference type="Pfam" id="PF00072">
    <property type="entry name" value="Response_reg"/>
    <property type="match status" value="1"/>
</dbReference>
<dbReference type="PRINTS" id="PR00038">
    <property type="entry name" value="HTHLUXR"/>
</dbReference>
<dbReference type="Gene3D" id="1.10.10.10">
    <property type="entry name" value="Winged helix-like DNA-binding domain superfamily/Winged helix DNA-binding domain"/>
    <property type="match status" value="1"/>
</dbReference>
<dbReference type="InterPro" id="IPR016032">
    <property type="entry name" value="Sig_transdc_resp-reg_C-effctor"/>
</dbReference>
<dbReference type="RefSeq" id="WP_257512579.1">
    <property type="nucleotide sequence ID" value="NZ_JANKHG010000018.1"/>
</dbReference>
<accession>A0ABT1XM71</accession>
<gene>
    <name evidence="7" type="ORF">NSP04_11935</name>
</gene>
<evidence type="ECO:0000256" key="4">
    <source>
        <dbReference type="PROSITE-ProRule" id="PRU00169"/>
    </source>
</evidence>
<evidence type="ECO:0000256" key="2">
    <source>
        <dbReference type="ARBA" id="ARBA00023125"/>
    </source>
</evidence>
<comment type="caution">
    <text evidence="7">The sequence shown here is derived from an EMBL/GenBank/DDBJ whole genome shotgun (WGS) entry which is preliminary data.</text>
</comment>
<feature type="modified residue" description="4-aspartylphosphate" evidence="4">
    <location>
        <position position="55"/>
    </location>
</feature>
<keyword evidence="2" id="KW-0238">DNA-binding</keyword>
<dbReference type="PANTHER" id="PTHR44688">
    <property type="entry name" value="DNA-BINDING TRANSCRIPTIONAL ACTIVATOR DEVR_DOSR"/>
    <property type="match status" value="1"/>
</dbReference>
<evidence type="ECO:0000256" key="1">
    <source>
        <dbReference type="ARBA" id="ARBA00023015"/>
    </source>
</evidence>